<keyword evidence="3" id="KW-0813">Transport</keyword>
<evidence type="ECO:0000256" key="4">
    <source>
        <dbReference type="ARBA" id="ARBA00023136"/>
    </source>
</evidence>
<keyword evidence="4" id="KW-0472">Membrane</keyword>
<dbReference type="InterPro" id="IPR011012">
    <property type="entry name" value="Longin-like_dom_sf"/>
</dbReference>
<feature type="domain" description="Longin" evidence="11">
    <location>
        <begin position="1"/>
        <end position="91"/>
    </location>
</feature>
<dbReference type="GO" id="GO:0006888">
    <property type="term" value="P:endoplasmic reticulum to Golgi vesicle-mediated transport"/>
    <property type="evidence" value="ECO:0007669"/>
    <property type="project" value="TreeGrafter"/>
</dbReference>
<comment type="similarity">
    <text evidence="1">Belongs to the synaptobrevin family.</text>
</comment>
<comment type="subcellular location">
    <subcellularLocation>
        <location evidence="8">Endomembrane system</location>
        <topology evidence="8">Lipid-anchor</topology>
        <orientation evidence="8">Cytoplasmic side</orientation>
    </subcellularLocation>
</comment>
<evidence type="ECO:0000313" key="14">
    <source>
        <dbReference type="Proteomes" id="UP000694391"/>
    </source>
</evidence>
<evidence type="ECO:0000256" key="6">
    <source>
        <dbReference type="ARBA" id="ARBA00023288"/>
    </source>
</evidence>
<dbReference type="InterPro" id="IPR042855">
    <property type="entry name" value="V_SNARE_CC"/>
</dbReference>
<dbReference type="SUPFAM" id="SSF58038">
    <property type="entry name" value="SNARE fusion complex"/>
    <property type="match status" value="1"/>
</dbReference>
<evidence type="ECO:0000259" key="12">
    <source>
        <dbReference type="PROSITE" id="PS50892"/>
    </source>
</evidence>
<dbReference type="AlphaFoldDB" id="A0A8C0LHA9"/>
<dbReference type="PROSITE" id="PS50892">
    <property type="entry name" value="V_SNARE"/>
    <property type="match status" value="1"/>
</dbReference>
<protein>
    <submittedName>
        <fullName evidence="13">Uncharacterized protein</fullName>
    </submittedName>
</protein>
<dbReference type="PANTHER" id="PTHR45806:SF1">
    <property type="entry name" value="SYNAPTOBREVIN HOMOLOG YKT6"/>
    <property type="match status" value="1"/>
</dbReference>
<dbReference type="Gene3D" id="3.30.450.50">
    <property type="entry name" value="Longin domain"/>
    <property type="match status" value="1"/>
</dbReference>
<evidence type="ECO:0000256" key="10">
    <source>
        <dbReference type="SAM" id="MobiDB-lite"/>
    </source>
</evidence>
<dbReference type="Ensembl" id="ENSCAFT00020034845.1">
    <property type="protein sequence ID" value="ENSCAFP00020030214.1"/>
    <property type="gene ID" value="ENSCAFG00020023574.1"/>
</dbReference>
<reference evidence="13" key="2">
    <citation type="submission" date="2025-09" db="UniProtKB">
        <authorList>
            <consortium name="Ensembl"/>
        </authorList>
    </citation>
    <scope>IDENTIFICATION</scope>
</reference>
<keyword evidence="14" id="KW-1185">Reference proteome</keyword>
<evidence type="ECO:0000256" key="2">
    <source>
        <dbReference type="ARBA" id="ARBA00022481"/>
    </source>
</evidence>
<accession>A0A8C0LHA9</accession>
<feature type="domain" description="V-SNARE coiled-coil homology" evidence="12">
    <location>
        <begin position="94"/>
        <end position="155"/>
    </location>
</feature>
<evidence type="ECO:0000256" key="7">
    <source>
        <dbReference type="ARBA" id="ARBA00023289"/>
    </source>
</evidence>
<keyword evidence="6" id="KW-0449">Lipoprotein</keyword>
<evidence type="ECO:0000259" key="11">
    <source>
        <dbReference type="PROSITE" id="PS50859"/>
    </source>
</evidence>
<dbReference type="GO" id="GO:0005484">
    <property type="term" value="F:SNAP receptor activity"/>
    <property type="evidence" value="ECO:0007669"/>
    <property type="project" value="TreeGrafter"/>
</dbReference>
<organism evidence="13 14">
    <name type="scientific">Canis lupus dingo</name>
    <name type="common">dingo</name>
    <dbReference type="NCBI Taxonomy" id="286419"/>
    <lineage>
        <taxon>Eukaryota</taxon>
        <taxon>Metazoa</taxon>
        <taxon>Chordata</taxon>
        <taxon>Craniata</taxon>
        <taxon>Vertebrata</taxon>
        <taxon>Euteleostomi</taxon>
        <taxon>Mammalia</taxon>
        <taxon>Eutheria</taxon>
        <taxon>Laurasiatheria</taxon>
        <taxon>Carnivora</taxon>
        <taxon>Caniformia</taxon>
        <taxon>Canidae</taxon>
        <taxon>Canis</taxon>
    </lineage>
</organism>
<dbReference type="PANTHER" id="PTHR45806">
    <property type="entry name" value="SYNAPTOBREVIN HOMOLOG YKT6"/>
    <property type="match status" value="1"/>
</dbReference>
<evidence type="ECO:0000256" key="1">
    <source>
        <dbReference type="ARBA" id="ARBA00008025"/>
    </source>
</evidence>
<keyword evidence="3" id="KW-0653">Protein transport</keyword>
<keyword evidence="5" id="KW-0564">Palmitate</keyword>
<sequence>LRIYSLNFLLWVLYKDKSKAVLLKTVDDMSSFSFFQSQPIVEHSEKGHRASVKAHLCHIFVQHDSLAGMVIMDSEYPFWVAFALPEKNLREADTRPKVQTELDAIKIILHNTMEPLLELGEKLDGLVSKSKVLGTQSKAPNRTGAVQSCEGRWRRPLN</sequence>
<evidence type="ECO:0000256" key="9">
    <source>
        <dbReference type="PROSITE-ProRule" id="PRU00290"/>
    </source>
</evidence>
<feature type="region of interest" description="Disordered" evidence="10">
    <location>
        <begin position="138"/>
        <end position="158"/>
    </location>
</feature>
<evidence type="ECO:0000256" key="8">
    <source>
        <dbReference type="ARBA" id="ARBA00046278"/>
    </source>
</evidence>
<dbReference type="InterPro" id="IPR010908">
    <property type="entry name" value="Longin_dom"/>
</dbReference>
<keyword evidence="7" id="KW-0636">Prenylation</keyword>
<evidence type="ECO:0000313" key="13">
    <source>
        <dbReference type="Ensembl" id="ENSCAFP00020030214.1"/>
    </source>
</evidence>
<dbReference type="SUPFAM" id="SSF64356">
    <property type="entry name" value="SNARE-like"/>
    <property type="match status" value="1"/>
</dbReference>
<evidence type="ECO:0000256" key="5">
    <source>
        <dbReference type="ARBA" id="ARBA00023139"/>
    </source>
</evidence>
<reference evidence="13" key="1">
    <citation type="submission" date="2025-08" db="UniProtKB">
        <authorList>
            <consortium name="Ensembl"/>
        </authorList>
    </citation>
    <scope>IDENTIFICATION</scope>
</reference>
<dbReference type="GeneTree" id="ENSGT00950000185203"/>
<name>A0A8C0LHA9_CANLU</name>
<dbReference type="GO" id="GO:0005794">
    <property type="term" value="C:Golgi apparatus"/>
    <property type="evidence" value="ECO:0007669"/>
    <property type="project" value="TreeGrafter"/>
</dbReference>
<dbReference type="Proteomes" id="UP000694391">
    <property type="component" value="Unplaced"/>
</dbReference>
<keyword evidence="9" id="KW-0175">Coiled coil</keyword>
<keyword evidence="2" id="KW-0488">Methylation</keyword>
<evidence type="ECO:0000256" key="3">
    <source>
        <dbReference type="ARBA" id="ARBA00022927"/>
    </source>
</evidence>
<proteinExistence type="inferred from homology"/>
<dbReference type="GO" id="GO:0015031">
    <property type="term" value="P:protein transport"/>
    <property type="evidence" value="ECO:0007669"/>
    <property type="project" value="UniProtKB-KW"/>
</dbReference>
<dbReference type="PROSITE" id="PS50859">
    <property type="entry name" value="LONGIN"/>
    <property type="match status" value="1"/>
</dbReference>